<dbReference type="SUPFAM" id="SSF54637">
    <property type="entry name" value="Thioesterase/thiol ester dehydrase-isomerase"/>
    <property type="match status" value="1"/>
</dbReference>
<organism evidence="3 4">
    <name type="scientific">Marinobacter oulmenensis</name>
    <dbReference type="NCBI Taxonomy" id="643747"/>
    <lineage>
        <taxon>Bacteria</taxon>
        <taxon>Pseudomonadati</taxon>
        <taxon>Pseudomonadota</taxon>
        <taxon>Gammaproteobacteria</taxon>
        <taxon>Pseudomonadales</taxon>
        <taxon>Marinobacteraceae</taxon>
        <taxon>Marinobacter</taxon>
    </lineage>
</organism>
<dbReference type="Pfam" id="PF13279">
    <property type="entry name" value="4HBT_2"/>
    <property type="match status" value="1"/>
</dbReference>
<comment type="caution">
    <text evidence="3">The sequence shown here is derived from an EMBL/GenBank/DDBJ whole genome shotgun (WGS) entry which is preliminary data.</text>
</comment>
<dbReference type="EMBL" id="JACHFE010000001">
    <property type="protein sequence ID" value="MBB5319550.1"/>
    <property type="molecule type" value="Genomic_DNA"/>
</dbReference>
<comment type="similarity">
    <text evidence="1">Belongs to the 4-hydroxybenzoyl-CoA thioesterase family.</text>
</comment>
<dbReference type="PANTHER" id="PTHR31793:SF27">
    <property type="entry name" value="NOVEL THIOESTERASE SUPERFAMILY DOMAIN AND SAPOSIN A-TYPE DOMAIN CONTAINING PROTEIN (0610012H03RIK)"/>
    <property type="match status" value="1"/>
</dbReference>
<proteinExistence type="inferred from homology"/>
<dbReference type="PANTHER" id="PTHR31793">
    <property type="entry name" value="4-HYDROXYBENZOYL-COA THIOESTERASE FAMILY MEMBER"/>
    <property type="match status" value="1"/>
</dbReference>
<gene>
    <name evidence="3" type="ORF">HNR38_000018</name>
</gene>
<protein>
    <submittedName>
        <fullName evidence="3">Acyl-CoA thioesterase FadM</fullName>
    </submittedName>
</protein>
<evidence type="ECO:0000313" key="4">
    <source>
        <dbReference type="Proteomes" id="UP000591735"/>
    </source>
</evidence>
<dbReference type="AlphaFoldDB" id="A0A840U8T6"/>
<accession>A0A840U8T6</accession>
<dbReference type="CDD" id="cd00586">
    <property type="entry name" value="4HBT"/>
    <property type="match status" value="1"/>
</dbReference>
<dbReference type="Proteomes" id="UP000591735">
    <property type="component" value="Unassembled WGS sequence"/>
</dbReference>
<dbReference type="InterPro" id="IPR050563">
    <property type="entry name" value="4-hydroxybenzoyl-CoA_TE"/>
</dbReference>
<keyword evidence="4" id="KW-1185">Reference proteome</keyword>
<sequence length="160" mass="18016">MITPLQQTQSGRAVARIKLEFPDHVFHFETRMPVRITDINAANHLGNDALISMLSEARARFLAARGIREMGEDGIGIIVTDLATMYQGESFYPDVLRFEVGIADFNRYGADFVFRVTKADSGQPVAMAKYGFVFFNYRSREVTPLPEGFRARFEAEPEAS</sequence>
<dbReference type="InterPro" id="IPR029069">
    <property type="entry name" value="HotDog_dom_sf"/>
</dbReference>
<evidence type="ECO:0000313" key="3">
    <source>
        <dbReference type="EMBL" id="MBB5319550.1"/>
    </source>
</evidence>
<evidence type="ECO:0000256" key="2">
    <source>
        <dbReference type="ARBA" id="ARBA00022801"/>
    </source>
</evidence>
<name>A0A840U8T6_9GAMM</name>
<reference evidence="3 4" key="1">
    <citation type="submission" date="2020-08" db="EMBL/GenBank/DDBJ databases">
        <title>Genomic Encyclopedia of Type Strains, Phase IV (KMG-IV): sequencing the most valuable type-strain genomes for metagenomic binning, comparative biology and taxonomic classification.</title>
        <authorList>
            <person name="Goeker M."/>
        </authorList>
    </citation>
    <scope>NUCLEOTIDE SEQUENCE [LARGE SCALE GENOMIC DNA]</scope>
    <source>
        <strain evidence="3 4">DSM 22359</strain>
    </source>
</reference>
<dbReference type="GO" id="GO:0047617">
    <property type="term" value="F:fatty acyl-CoA hydrolase activity"/>
    <property type="evidence" value="ECO:0007669"/>
    <property type="project" value="TreeGrafter"/>
</dbReference>
<evidence type="ECO:0000256" key="1">
    <source>
        <dbReference type="ARBA" id="ARBA00005953"/>
    </source>
</evidence>
<keyword evidence="2" id="KW-0378">Hydrolase</keyword>
<dbReference type="Gene3D" id="3.10.129.10">
    <property type="entry name" value="Hotdog Thioesterase"/>
    <property type="match status" value="1"/>
</dbReference>